<evidence type="ECO:0000256" key="4">
    <source>
        <dbReference type="ARBA" id="ARBA00022692"/>
    </source>
</evidence>
<dbReference type="GO" id="GO:0005216">
    <property type="term" value="F:monoatomic ion channel activity"/>
    <property type="evidence" value="ECO:0007669"/>
    <property type="project" value="InterPro"/>
</dbReference>
<comment type="caution">
    <text evidence="17">The sequence shown here is derived from an EMBL/GenBank/DDBJ whole genome shotgun (WGS) entry which is preliminary data.</text>
</comment>
<reference evidence="17 18" key="1">
    <citation type="submission" date="2023-11" db="EMBL/GenBank/DDBJ databases">
        <authorList>
            <person name="Okamura Y."/>
        </authorList>
    </citation>
    <scope>NUCLEOTIDE SEQUENCE [LARGE SCALE GENOMIC DNA]</scope>
</reference>
<dbReference type="InterPro" id="IPR052076">
    <property type="entry name" value="TRP_cation_channel"/>
</dbReference>
<evidence type="ECO:0000256" key="2">
    <source>
        <dbReference type="ARBA" id="ARBA00022448"/>
    </source>
</evidence>
<feature type="transmembrane region" description="Helical" evidence="15">
    <location>
        <begin position="880"/>
        <end position="902"/>
    </location>
</feature>
<dbReference type="InterPro" id="IPR005821">
    <property type="entry name" value="Ion_trans_dom"/>
</dbReference>
<name>A0AAV1J334_9NEOP</name>
<keyword evidence="13" id="KW-0175">Coiled coil</keyword>
<evidence type="ECO:0000256" key="11">
    <source>
        <dbReference type="ARBA" id="ARBA00023303"/>
    </source>
</evidence>
<feature type="transmembrane region" description="Helical" evidence="15">
    <location>
        <begin position="940"/>
        <end position="962"/>
    </location>
</feature>
<evidence type="ECO:0000256" key="15">
    <source>
        <dbReference type="SAM" id="Phobius"/>
    </source>
</evidence>
<keyword evidence="3" id="KW-0716">Sensory transduction</keyword>
<keyword evidence="7 12" id="KW-0040">ANK repeat</keyword>
<evidence type="ECO:0000256" key="7">
    <source>
        <dbReference type="ARBA" id="ARBA00023043"/>
    </source>
</evidence>
<dbReference type="InterPro" id="IPR036770">
    <property type="entry name" value="Ankyrin_rpt-contain_sf"/>
</dbReference>
<dbReference type="AlphaFoldDB" id="A0AAV1J334"/>
<feature type="transmembrane region" description="Helical" evidence="15">
    <location>
        <begin position="840"/>
        <end position="860"/>
    </location>
</feature>
<dbReference type="Proteomes" id="UP001497472">
    <property type="component" value="Unassembled WGS sequence"/>
</dbReference>
<dbReference type="Pfam" id="PF12796">
    <property type="entry name" value="Ank_2"/>
    <property type="match status" value="4"/>
</dbReference>
<dbReference type="PROSITE" id="PS50088">
    <property type="entry name" value="ANK_REPEAT"/>
    <property type="match status" value="7"/>
</dbReference>
<feature type="transmembrane region" description="Helical" evidence="15">
    <location>
        <begin position="782"/>
        <end position="804"/>
    </location>
</feature>
<dbReference type="Gene3D" id="1.10.287.70">
    <property type="match status" value="1"/>
</dbReference>
<dbReference type="PANTHER" id="PTHR47143:SF1">
    <property type="entry name" value="ION_TRANS DOMAIN-CONTAINING PROTEIN"/>
    <property type="match status" value="1"/>
</dbReference>
<evidence type="ECO:0000256" key="14">
    <source>
        <dbReference type="SAM" id="MobiDB-lite"/>
    </source>
</evidence>
<proteinExistence type="predicted"/>
<feature type="compositionally biased region" description="Basic residues" evidence="14">
    <location>
        <begin position="37"/>
        <end position="46"/>
    </location>
</feature>
<feature type="repeat" description="ANK" evidence="12">
    <location>
        <begin position="464"/>
        <end position="496"/>
    </location>
</feature>
<dbReference type="InterPro" id="IPR002110">
    <property type="entry name" value="Ankyrin_rpt"/>
</dbReference>
<dbReference type="SMART" id="SM00248">
    <property type="entry name" value="ANK"/>
    <property type="match status" value="14"/>
</dbReference>
<dbReference type="GO" id="GO:0034703">
    <property type="term" value="C:cation channel complex"/>
    <property type="evidence" value="ECO:0007669"/>
    <property type="project" value="UniProtKB-ARBA"/>
</dbReference>
<feature type="repeat" description="ANK" evidence="12">
    <location>
        <begin position="609"/>
        <end position="641"/>
    </location>
</feature>
<sequence length="1170" mass="131944">MFSSLFFRDVEQGEPEERYDSPLLLPVSTDQETMHSNGHRKHHNLPKLKEDLPPPATPDPTPVPDTPETCTKNCRRNDRRLRRLNTDLLEAIESYNVEEIETLLEEGANPNATCRLDNVSSCHLAALTGGDALSLLLKFGADKNRLDKFGRTPIHLAAYAGNARQMAMLLNFPEDMQKRVDTDDMSSEAEEDVKKMCPVTKDMVNVRCDVEEVNTVLPKNWKDDIDHNCMGIKGSLPQLQPGWTPLHVAVSCARRHCTRLLLAAGANPNICDVFGRTALDVVGSAHHHDEEINSANFTEVIKMLIKAGGTHNSMKAHGLNNIDTPLHTAVELCNIDSIKELLDIGVSINCLNSAGQTPLHLSVKKRLEQPLQVLANYPYDDADHLSAIVDVKDRDGHTVLQVAVEETWVAGVCVALEAGADVTLKANDGETPIHSAAALGNLDVLLEVLSVAKQQGILDSQNDKGETPLFQAIINGHHECVKTLLEEGASIYVKLPGNVNVLHAAAEHGHKDILQTLLEHKHFKALHLINAVTTAERKGFGPIHFAVTSNCIDCVELLLSNHADVKLRTTNTPHHSSTALHLAAEYNLVDIANFIIKFDKTTLYDYNDKGCSPLHAASYHGSRDVILTLLQNGADLSCYTESPRKNKRTAIEIIVNNLSKPTEFMEDVFDSYVSSNCQTFEDANCEITVDYRILMPTVCETEQMKVIEALLKTGNRYGQKRLLVHPLLESFLYLKWKALLPFFYTIIAVYGLFVSSVTIFIISTFFYKDTEENPPTCLGPNIWSYFIYATVFLIIFQEILYMNVKSTRYFFQMETWIKFGSVVFATILPISVELSTEAEWSRHIATLALLLSWIELMFLLSRFPNWGYYVLMFGKVASNVIKILLTFAFLVIGFSLSFMIQFHSKIPFESPWASFVKTMVMMTSEFDYEALFDKEHTQELATSIVIIRLIFLVFLILAAIVLMNLMVGVAVSDINDLEILGNIDRLAKRVEFLSTLDNLVYNRFFSSILPNKLNEHIKNKRKVSNKIILCPGKPRWKYYKLLPTYIRDAILTIAQEQKEMKEEEIDMEEFRTKIDEMHEVITKLGKKKETKVDFVTLEKKVTKNIKFDEIQKRFTDIDNGIVQVKEQMIENVGQAICPVDKLNVKVDQLSLDVEAIKEMLARLERKLGTL</sequence>
<protein>
    <recommendedName>
        <fullName evidence="16">Ion transport domain-containing protein</fullName>
    </recommendedName>
</protein>
<evidence type="ECO:0000256" key="5">
    <source>
        <dbReference type="ARBA" id="ARBA00022737"/>
    </source>
</evidence>
<feature type="repeat" description="ANK" evidence="12">
    <location>
        <begin position="428"/>
        <end position="449"/>
    </location>
</feature>
<evidence type="ECO:0000259" key="16">
    <source>
        <dbReference type="Pfam" id="PF00520"/>
    </source>
</evidence>
<feature type="compositionally biased region" description="Pro residues" evidence="14">
    <location>
        <begin position="53"/>
        <end position="65"/>
    </location>
</feature>
<organism evidence="17 18">
    <name type="scientific">Leptosia nina</name>
    <dbReference type="NCBI Taxonomy" id="320188"/>
    <lineage>
        <taxon>Eukaryota</taxon>
        <taxon>Metazoa</taxon>
        <taxon>Ecdysozoa</taxon>
        <taxon>Arthropoda</taxon>
        <taxon>Hexapoda</taxon>
        <taxon>Insecta</taxon>
        <taxon>Pterygota</taxon>
        <taxon>Neoptera</taxon>
        <taxon>Endopterygota</taxon>
        <taxon>Lepidoptera</taxon>
        <taxon>Glossata</taxon>
        <taxon>Ditrysia</taxon>
        <taxon>Papilionoidea</taxon>
        <taxon>Pieridae</taxon>
        <taxon>Pierinae</taxon>
        <taxon>Leptosia</taxon>
    </lineage>
</organism>
<feature type="compositionally biased region" description="Basic and acidic residues" evidence="14">
    <location>
        <begin position="8"/>
        <end position="20"/>
    </location>
</feature>
<dbReference type="Gene3D" id="1.25.40.20">
    <property type="entry name" value="Ankyrin repeat-containing domain"/>
    <property type="match status" value="5"/>
</dbReference>
<accession>A0AAV1J334</accession>
<keyword evidence="10" id="KW-0325">Glycoprotein</keyword>
<keyword evidence="2" id="KW-0813">Transport</keyword>
<dbReference type="EMBL" id="CAVLEF010000004">
    <property type="protein sequence ID" value="CAK1543482.1"/>
    <property type="molecule type" value="Genomic_DNA"/>
</dbReference>
<keyword evidence="18" id="KW-1185">Reference proteome</keyword>
<dbReference type="Pfam" id="PF00520">
    <property type="entry name" value="Ion_trans"/>
    <property type="match status" value="1"/>
</dbReference>
<feature type="domain" description="Ion transport" evidence="16">
    <location>
        <begin position="752"/>
        <end position="977"/>
    </location>
</feature>
<keyword evidence="9 15" id="KW-0472">Membrane</keyword>
<keyword evidence="4 15" id="KW-0812">Transmembrane</keyword>
<dbReference type="PRINTS" id="PR01415">
    <property type="entry name" value="ANKYRIN"/>
</dbReference>
<feature type="transmembrane region" description="Helical" evidence="15">
    <location>
        <begin position="738"/>
        <end position="762"/>
    </location>
</feature>
<keyword evidence="11" id="KW-0407">Ion channel</keyword>
<gene>
    <name evidence="17" type="ORF">LNINA_LOCUS3297</name>
</gene>
<feature type="transmembrane region" description="Helical" evidence="15">
    <location>
        <begin position="816"/>
        <end position="834"/>
    </location>
</feature>
<keyword evidence="6 15" id="KW-1133">Transmembrane helix</keyword>
<feature type="repeat" description="ANK" evidence="12">
    <location>
        <begin position="149"/>
        <end position="181"/>
    </location>
</feature>
<evidence type="ECO:0000313" key="17">
    <source>
        <dbReference type="EMBL" id="CAK1543482.1"/>
    </source>
</evidence>
<evidence type="ECO:0000256" key="13">
    <source>
        <dbReference type="SAM" id="Coils"/>
    </source>
</evidence>
<evidence type="ECO:0000256" key="1">
    <source>
        <dbReference type="ARBA" id="ARBA00004141"/>
    </source>
</evidence>
<keyword evidence="8" id="KW-0406">Ion transport</keyword>
<evidence type="ECO:0000313" key="18">
    <source>
        <dbReference type="Proteomes" id="UP001497472"/>
    </source>
</evidence>
<feature type="region of interest" description="Disordered" evidence="14">
    <location>
        <begin position="1"/>
        <end position="72"/>
    </location>
</feature>
<feature type="coiled-coil region" evidence="13">
    <location>
        <begin position="1139"/>
        <end position="1166"/>
    </location>
</feature>
<feature type="coiled-coil region" evidence="13">
    <location>
        <begin position="1046"/>
        <end position="1080"/>
    </location>
</feature>
<evidence type="ECO:0000256" key="3">
    <source>
        <dbReference type="ARBA" id="ARBA00022606"/>
    </source>
</evidence>
<dbReference type="SUPFAM" id="SSF48403">
    <property type="entry name" value="Ankyrin repeat"/>
    <property type="match status" value="2"/>
</dbReference>
<evidence type="ECO:0000256" key="9">
    <source>
        <dbReference type="ARBA" id="ARBA00023136"/>
    </source>
</evidence>
<keyword evidence="5" id="KW-0677">Repeat</keyword>
<feature type="repeat" description="ANK" evidence="12">
    <location>
        <begin position="241"/>
        <end position="273"/>
    </location>
</feature>
<evidence type="ECO:0000256" key="10">
    <source>
        <dbReference type="ARBA" id="ARBA00023180"/>
    </source>
</evidence>
<feature type="repeat" description="ANK" evidence="12">
    <location>
        <begin position="538"/>
        <end position="570"/>
    </location>
</feature>
<dbReference type="Pfam" id="PF00023">
    <property type="entry name" value="Ank"/>
    <property type="match status" value="1"/>
</dbReference>
<evidence type="ECO:0000256" key="12">
    <source>
        <dbReference type="PROSITE-ProRule" id="PRU00023"/>
    </source>
</evidence>
<dbReference type="PROSITE" id="PS50297">
    <property type="entry name" value="ANK_REP_REGION"/>
    <property type="match status" value="6"/>
</dbReference>
<evidence type="ECO:0000256" key="6">
    <source>
        <dbReference type="ARBA" id="ARBA00022989"/>
    </source>
</evidence>
<dbReference type="PANTHER" id="PTHR47143">
    <property type="entry name" value="TRANSIENT RECEPTOR POTENTIAL CATION CHANNEL PROTEIN PAINLESS"/>
    <property type="match status" value="1"/>
</dbReference>
<evidence type="ECO:0000256" key="8">
    <source>
        <dbReference type="ARBA" id="ARBA00023065"/>
    </source>
</evidence>
<comment type="subcellular location">
    <subcellularLocation>
        <location evidence="1">Membrane</location>
        <topology evidence="1">Multi-pass membrane protein</topology>
    </subcellularLocation>
</comment>
<feature type="repeat" description="ANK" evidence="12">
    <location>
        <begin position="321"/>
        <end position="353"/>
    </location>
</feature>